<dbReference type="Proteomes" id="UP000518752">
    <property type="component" value="Unassembled WGS sequence"/>
</dbReference>
<dbReference type="GO" id="GO:0006487">
    <property type="term" value="P:protein N-linked glycosylation"/>
    <property type="evidence" value="ECO:0007669"/>
    <property type="project" value="TreeGrafter"/>
</dbReference>
<accession>A0A8H5LTR3</accession>
<dbReference type="Gene3D" id="3.90.550.10">
    <property type="entry name" value="Spore Coat Polysaccharide Biosynthesis Protein SpsA, Chain A"/>
    <property type="match status" value="1"/>
</dbReference>
<evidence type="ECO:0000256" key="1">
    <source>
        <dbReference type="ARBA" id="ARBA00007677"/>
    </source>
</evidence>
<evidence type="ECO:0000313" key="5">
    <source>
        <dbReference type="Proteomes" id="UP000518752"/>
    </source>
</evidence>
<comment type="similarity">
    <text evidence="1">Belongs to the glycosyltransferase 15 family.</text>
</comment>
<evidence type="ECO:0000313" key="4">
    <source>
        <dbReference type="EMBL" id="KAF5369248.1"/>
    </source>
</evidence>
<dbReference type="GO" id="GO:0000026">
    <property type="term" value="F:alpha-1,2-mannosyltransferase activity"/>
    <property type="evidence" value="ECO:0007669"/>
    <property type="project" value="TreeGrafter"/>
</dbReference>
<dbReference type="GO" id="GO:0000032">
    <property type="term" value="P:cell wall mannoprotein biosynthetic process"/>
    <property type="evidence" value="ECO:0007669"/>
    <property type="project" value="TreeGrafter"/>
</dbReference>
<dbReference type="PIRSF" id="PIRSF018153">
    <property type="entry name" value="Glyco_trans_15"/>
    <property type="match status" value="1"/>
</dbReference>
<reference evidence="4 5" key="1">
    <citation type="journal article" date="2020" name="ISME J.">
        <title>Uncovering the hidden diversity of litter-decomposition mechanisms in mushroom-forming fungi.</title>
        <authorList>
            <person name="Floudas D."/>
            <person name="Bentzer J."/>
            <person name="Ahren D."/>
            <person name="Johansson T."/>
            <person name="Persson P."/>
            <person name="Tunlid A."/>
        </authorList>
    </citation>
    <scope>NUCLEOTIDE SEQUENCE [LARGE SCALE GENOMIC DNA]</scope>
    <source>
        <strain evidence="4 5">CBS 406.79</strain>
    </source>
</reference>
<dbReference type="SUPFAM" id="SSF53448">
    <property type="entry name" value="Nucleotide-diphospho-sugar transferases"/>
    <property type="match status" value="1"/>
</dbReference>
<dbReference type="Pfam" id="PF01793">
    <property type="entry name" value="Glyco_transf_15"/>
    <property type="match status" value="2"/>
</dbReference>
<dbReference type="OrthoDB" id="439943at2759"/>
<evidence type="ECO:0000256" key="2">
    <source>
        <dbReference type="ARBA" id="ARBA00022679"/>
    </source>
</evidence>
<dbReference type="InterPro" id="IPR002685">
    <property type="entry name" value="Glyco_trans_15"/>
</dbReference>
<keyword evidence="2" id="KW-0808">Transferase</keyword>
<gene>
    <name evidence="4" type="ORF">D9757_013261</name>
</gene>
<dbReference type="PANTHER" id="PTHR31121">
    <property type="entry name" value="ALPHA-1,2 MANNOSYLTRANSFERASE KTR1"/>
    <property type="match status" value="1"/>
</dbReference>
<keyword evidence="5" id="KW-1185">Reference proteome</keyword>
<dbReference type="InterPro" id="IPR029044">
    <property type="entry name" value="Nucleotide-diphossugar_trans"/>
</dbReference>
<organism evidence="4 5">
    <name type="scientific">Collybiopsis confluens</name>
    <dbReference type="NCBI Taxonomy" id="2823264"/>
    <lineage>
        <taxon>Eukaryota</taxon>
        <taxon>Fungi</taxon>
        <taxon>Dikarya</taxon>
        <taxon>Basidiomycota</taxon>
        <taxon>Agaricomycotina</taxon>
        <taxon>Agaricomycetes</taxon>
        <taxon>Agaricomycetidae</taxon>
        <taxon>Agaricales</taxon>
        <taxon>Marasmiineae</taxon>
        <taxon>Omphalotaceae</taxon>
        <taxon>Collybiopsis</taxon>
    </lineage>
</organism>
<dbReference type="PANTHER" id="PTHR31121:SF6">
    <property type="entry name" value="ALPHA-1,2 MANNOSYLTRANSFERASE KTR1"/>
    <property type="match status" value="1"/>
</dbReference>
<evidence type="ECO:0008006" key="6">
    <source>
        <dbReference type="Google" id="ProtNLM"/>
    </source>
</evidence>
<protein>
    <recommendedName>
        <fullName evidence="6">Alpha-1,2-mannosyltransferase</fullName>
    </recommendedName>
</protein>
<feature type="active site" description="Nucleophile" evidence="3">
    <location>
        <position position="311"/>
    </location>
</feature>
<proteinExistence type="inferred from homology"/>
<comment type="caution">
    <text evidence="4">The sequence shown here is derived from an EMBL/GenBank/DDBJ whole genome shotgun (WGS) entry which is preliminary data.</text>
</comment>
<evidence type="ECO:0000256" key="3">
    <source>
        <dbReference type="PIRSR" id="PIRSR018153-1"/>
    </source>
</evidence>
<name>A0A8H5LTR3_9AGAR</name>
<sequence>MLSRLFRYAALVVIITILLHFILAAVHNEYREATASGLSRLSSHFQEEKLEGDLRLLDDANSQLSSTPSSHNLMNATFIMLVRNSDLEGTITSIRAIEDRFNSRFGYPYALLNDEPFTDEFKRRVSVITPSDMKFGVVPKEHWSQPEWIDVEKAEKAMKQMELHGVKYGGSMSSWFSGTVQSQLNPNAPQEALAIGTCAVSTLVQFFYRHELLQPYKWYWRIEPNVKFYCDIHRDPFRFMEENNKVYGKSYRVLLSPFMRSQPPSVLYGKRSQANFINTHPEFIADDNAMGFISDTNGVTYNRCHFWSNFEIADMDFWRGPAYTAFFEYLDSLGGFYYERWGDAPVHSIAASSFLTRDQIHFFEEIGYQHDDWGHCPIPDDIWERGRCSCSQDRSFDFDSSSCKPRWDRFMDSH</sequence>
<dbReference type="AlphaFoldDB" id="A0A8H5LTR3"/>
<dbReference type="EMBL" id="JAACJN010000128">
    <property type="protein sequence ID" value="KAF5369248.1"/>
    <property type="molecule type" value="Genomic_DNA"/>
</dbReference>
<dbReference type="GO" id="GO:0016020">
    <property type="term" value="C:membrane"/>
    <property type="evidence" value="ECO:0007669"/>
    <property type="project" value="InterPro"/>
</dbReference>
<dbReference type="GO" id="GO:0005794">
    <property type="term" value="C:Golgi apparatus"/>
    <property type="evidence" value="ECO:0007669"/>
    <property type="project" value="TreeGrafter"/>
</dbReference>